<dbReference type="Pfam" id="PF02618">
    <property type="entry name" value="YceG"/>
    <property type="match status" value="1"/>
</dbReference>
<organism evidence="8 9">
    <name type="scientific">Idiomarina piscisalsi</name>
    <dbReference type="NCBI Taxonomy" id="1096243"/>
    <lineage>
        <taxon>Bacteria</taxon>
        <taxon>Pseudomonadati</taxon>
        <taxon>Pseudomonadota</taxon>
        <taxon>Gammaproteobacteria</taxon>
        <taxon>Alteromonadales</taxon>
        <taxon>Idiomarinaceae</taxon>
        <taxon>Idiomarina</taxon>
    </lineage>
</organism>
<keyword evidence="6 7" id="KW-0961">Cell wall biogenesis/degradation</keyword>
<keyword evidence="2 7" id="KW-0812">Transmembrane</keyword>
<evidence type="ECO:0000313" key="8">
    <source>
        <dbReference type="EMBL" id="RUO67684.1"/>
    </source>
</evidence>
<sequence length="339" mass="38086">MTLLKRLFLITLFFIVIGAGVLGYGYHYLSQPFGNVHQSEPLVLEFPKGKHSRYVVAQVTEHYSLDKSVLNSTQLSYGFSRLLGGVSHLRAGVYEIKPTHNWFDVWRKLANGDELQFSVTLVEGHTLEQWLLKLDEATYLTGDAQAAADRLRAELGASYDSLEGLLLPETYTYRAYSSAESILRDAYESMQHTLADIWNERSDDCPVDSPYELLVLASIIEKETGIAGERSLVASVFANRLAIGMRLQSDPTTIYGVENFDGNLTRAHLREKTAYNTYRINGLPPTPIAMPSRASLEAAANPDESPYYYFVADDTGGHVFSKTLEEHNKAVRRYQLNKE</sequence>
<dbReference type="EMBL" id="PIQA01000001">
    <property type="protein sequence ID" value="RUO67684.1"/>
    <property type="molecule type" value="Genomic_DNA"/>
</dbReference>
<dbReference type="NCBIfam" id="TIGR00247">
    <property type="entry name" value="endolytic transglycosylase MltG"/>
    <property type="match status" value="1"/>
</dbReference>
<keyword evidence="5 7" id="KW-0456">Lyase</keyword>
<evidence type="ECO:0000256" key="3">
    <source>
        <dbReference type="ARBA" id="ARBA00022989"/>
    </source>
</evidence>
<dbReference type="Gene3D" id="3.30.160.60">
    <property type="entry name" value="Classic Zinc Finger"/>
    <property type="match status" value="1"/>
</dbReference>
<comment type="caution">
    <text evidence="8">The sequence shown here is derived from an EMBL/GenBank/DDBJ whole genome shotgun (WGS) entry which is preliminary data.</text>
</comment>
<gene>
    <name evidence="7" type="primary">mltG</name>
    <name evidence="8" type="ORF">CWI73_02170</name>
</gene>
<dbReference type="CDD" id="cd08010">
    <property type="entry name" value="MltG_like"/>
    <property type="match status" value="1"/>
</dbReference>
<dbReference type="GO" id="GO:0009252">
    <property type="term" value="P:peptidoglycan biosynthetic process"/>
    <property type="evidence" value="ECO:0007669"/>
    <property type="project" value="UniProtKB-UniRule"/>
</dbReference>
<dbReference type="AlphaFoldDB" id="A0A432YWH8"/>
<dbReference type="InterPro" id="IPR003770">
    <property type="entry name" value="MLTG-like"/>
</dbReference>
<keyword evidence="3 7" id="KW-1133">Transmembrane helix</keyword>
<evidence type="ECO:0000256" key="2">
    <source>
        <dbReference type="ARBA" id="ARBA00022692"/>
    </source>
</evidence>
<evidence type="ECO:0000256" key="5">
    <source>
        <dbReference type="ARBA" id="ARBA00023239"/>
    </source>
</evidence>
<dbReference type="RefSeq" id="WP_126751342.1">
    <property type="nucleotide sequence ID" value="NZ_JBHUMT010000016.1"/>
</dbReference>
<evidence type="ECO:0000256" key="7">
    <source>
        <dbReference type="HAMAP-Rule" id="MF_02065"/>
    </source>
</evidence>
<protein>
    <recommendedName>
        <fullName evidence="7">Endolytic murein transglycosylase</fullName>
        <ecNumber evidence="7">4.2.2.29</ecNumber>
    </recommendedName>
    <alternativeName>
        <fullName evidence="7">Peptidoglycan lytic transglycosylase</fullName>
    </alternativeName>
    <alternativeName>
        <fullName evidence="7">Peptidoglycan polymerization terminase</fullName>
    </alternativeName>
</protein>
<dbReference type="GO" id="GO:0008932">
    <property type="term" value="F:lytic endotransglycosylase activity"/>
    <property type="evidence" value="ECO:0007669"/>
    <property type="project" value="UniProtKB-UniRule"/>
</dbReference>
<keyword evidence="7" id="KW-0997">Cell inner membrane</keyword>
<name>A0A432YWH8_9GAMM</name>
<evidence type="ECO:0000256" key="1">
    <source>
        <dbReference type="ARBA" id="ARBA00022475"/>
    </source>
</evidence>
<dbReference type="GO" id="GO:0005886">
    <property type="term" value="C:plasma membrane"/>
    <property type="evidence" value="ECO:0007669"/>
    <property type="project" value="UniProtKB-UniRule"/>
</dbReference>
<dbReference type="PANTHER" id="PTHR30518">
    <property type="entry name" value="ENDOLYTIC MUREIN TRANSGLYCOSYLASE"/>
    <property type="match status" value="1"/>
</dbReference>
<keyword evidence="4 7" id="KW-0472">Membrane</keyword>
<dbReference type="EC" id="4.2.2.29" evidence="7"/>
<feature type="site" description="Important for catalytic activity" evidence="7">
    <location>
        <position position="223"/>
    </location>
</feature>
<reference evidence="8 9" key="1">
    <citation type="journal article" date="2011" name="Front. Microbiol.">
        <title>Genomic signatures of strain selection and enhancement in Bacillus atrophaeus var. globigii, a historical biowarfare simulant.</title>
        <authorList>
            <person name="Gibbons H.S."/>
            <person name="Broomall S.M."/>
            <person name="McNew L.A."/>
            <person name="Daligault H."/>
            <person name="Chapman C."/>
            <person name="Bruce D."/>
            <person name="Karavis M."/>
            <person name="Krepps M."/>
            <person name="McGregor P.A."/>
            <person name="Hong C."/>
            <person name="Park K.H."/>
            <person name="Akmal A."/>
            <person name="Feldman A."/>
            <person name="Lin J.S."/>
            <person name="Chang W.E."/>
            <person name="Higgs B.W."/>
            <person name="Demirev P."/>
            <person name="Lindquist J."/>
            <person name="Liem A."/>
            <person name="Fochler E."/>
            <person name="Read T.D."/>
            <person name="Tapia R."/>
            <person name="Johnson S."/>
            <person name="Bishop-Lilly K.A."/>
            <person name="Detter C."/>
            <person name="Han C."/>
            <person name="Sozhamannan S."/>
            <person name="Rosenzweig C.N."/>
            <person name="Skowronski E.W."/>
        </authorList>
    </citation>
    <scope>NUCLEOTIDE SEQUENCE [LARGE SCALE GENOMIC DNA]</scope>
    <source>
        <strain evidence="8 9">TPS4-2</strain>
    </source>
</reference>
<comment type="catalytic activity">
    <reaction evidence="7">
        <text>a peptidoglycan chain = a peptidoglycan chain with N-acetyl-1,6-anhydromuramyl-[peptide] at the reducing end + a peptidoglycan chain with N-acetylglucosamine at the non-reducing end.</text>
        <dbReference type="EC" id="4.2.2.29"/>
    </reaction>
</comment>
<dbReference type="GO" id="GO:0071555">
    <property type="term" value="P:cell wall organization"/>
    <property type="evidence" value="ECO:0007669"/>
    <property type="project" value="UniProtKB-KW"/>
</dbReference>
<dbReference type="FunFam" id="3.30.160.60:FF:000242">
    <property type="entry name" value="Endolytic murein transglycosylase"/>
    <property type="match status" value="1"/>
</dbReference>
<evidence type="ECO:0000313" key="9">
    <source>
        <dbReference type="Proteomes" id="UP000288361"/>
    </source>
</evidence>
<accession>A0A432YWH8</accession>
<dbReference type="Proteomes" id="UP000288361">
    <property type="component" value="Unassembled WGS sequence"/>
</dbReference>
<keyword evidence="1 7" id="KW-1003">Cell membrane</keyword>
<evidence type="ECO:0000256" key="4">
    <source>
        <dbReference type="ARBA" id="ARBA00023136"/>
    </source>
</evidence>
<dbReference type="HAMAP" id="MF_02065">
    <property type="entry name" value="MltG"/>
    <property type="match status" value="1"/>
</dbReference>
<evidence type="ECO:0000256" key="6">
    <source>
        <dbReference type="ARBA" id="ARBA00023316"/>
    </source>
</evidence>
<comment type="function">
    <text evidence="7">Functions as a peptidoglycan terminase that cleaves nascent peptidoglycan strands endolytically to terminate their elongation.</text>
</comment>
<dbReference type="PANTHER" id="PTHR30518:SF2">
    <property type="entry name" value="ENDOLYTIC MUREIN TRANSGLYCOSYLASE"/>
    <property type="match status" value="1"/>
</dbReference>
<comment type="similarity">
    <text evidence="7">Belongs to the transglycosylase MltG family.</text>
</comment>
<proteinExistence type="inferred from homology"/>